<accession>A0ABM8VV72</accession>
<dbReference type="Proteomes" id="UP000730618">
    <property type="component" value="Unassembled WGS sequence"/>
</dbReference>
<dbReference type="PANTHER" id="PTHR46401:SF2">
    <property type="entry name" value="GLYCOSYLTRANSFERASE WBBK-RELATED"/>
    <property type="match status" value="1"/>
</dbReference>
<feature type="domain" description="Glycosyl transferase family 1" evidence="2">
    <location>
        <begin position="593"/>
        <end position="765"/>
    </location>
</feature>
<dbReference type="GO" id="GO:0102710">
    <property type="term" value="F:D-inositol-3-phosphate glycosyltransferase activity"/>
    <property type="evidence" value="ECO:0007669"/>
    <property type="project" value="UniProtKB-EC"/>
</dbReference>
<keyword evidence="5" id="KW-1185">Reference proteome</keyword>
<evidence type="ECO:0000313" key="4">
    <source>
        <dbReference type="EMBL" id="CAG7659183.1"/>
    </source>
</evidence>
<evidence type="ECO:0000259" key="3">
    <source>
        <dbReference type="Pfam" id="PF13439"/>
    </source>
</evidence>
<dbReference type="EMBL" id="CAJVCE010000073">
    <property type="protein sequence ID" value="CAG7659183.1"/>
    <property type="molecule type" value="Genomic_DNA"/>
</dbReference>
<name>A0ABM8VV72_9BACL</name>
<reference evidence="4 5" key="1">
    <citation type="submission" date="2021-06" db="EMBL/GenBank/DDBJ databases">
        <authorList>
            <person name="Criscuolo A."/>
        </authorList>
    </citation>
    <scope>NUCLEOTIDE SEQUENCE [LARGE SCALE GENOMIC DNA]</scope>
    <source>
        <strain evidence="5">CIP 111802</strain>
    </source>
</reference>
<dbReference type="CDD" id="cd03801">
    <property type="entry name" value="GT4_PimA-like"/>
    <property type="match status" value="1"/>
</dbReference>
<evidence type="ECO:0000256" key="1">
    <source>
        <dbReference type="ARBA" id="ARBA00022679"/>
    </source>
</evidence>
<evidence type="ECO:0000313" key="5">
    <source>
        <dbReference type="Proteomes" id="UP000730618"/>
    </source>
</evidence>
<organism evidence="4 5">
    <name type="scientific">Paenibacillus allorhizosphaerae</name>
    <dbReference type="NCBI Taxonomy" id="2849866"/>
    <lineage>
        <taxon>Bacteria</taxon>
        <taxon>Bacillati</taxon>
        <taxon>Bacillota</taxon>
        <taxon>Bacilli</taxon>
        <taxon>Bacillales</taxon>
        <taxon>Paenibacillaceae</taxon>
        <taxon>Paenibacillus</taxon>
    </lineage>
</organism>
<feature type="domain" description="Glycosyltransferase subfamily 4-like N-terminal" evidence="3">
    <location>
        <begin position="18"/>
        <end position="176"/>
    </location>
</feature>
<keyword evidence="1 4" id="KW-0808">Transferase</keyword>
<sequence>MRILIDIQTLYTPEKNRGIGIYTYNWIKGLINQDSSHRYYLMRRKNEQWEFTFASQFIDFDQRIMEDRNWEVYSLEEFLERKNIDVIHFTSPHMFDIEVPDITSVNIKKSYLVYDLIPLVMKDHYYNNWSQHIQRLYDSRCKLIAEADCILTISEASKKDLVNYLGIDPDRIHVIYASTNEELYEASRAGNEKILINKELGISSPFIYSLTGYDPRKNNKGLISAFSQVVREFPDIKLVISGIKQEAEREELIKYATTKGITPDQIIYLGFVSDDSLVALYKECEVFVFPSIYEGFGLPVLEAMRCGTPVVTTSSSSLPEVAGDAAIIVDVNDDESMATAINSFLKEKGFAETYKTKGVKQAEMFSWSKTTLDSLKVFHNLVYPSFESASQLLDKLELAFFSPLNPQSSGISDYSEELLTELRHFFDVKIFVNGITPENPFISRNFEVFDYTTNYERLEKIKLRMYHMGNNELHSWIYNAMIDYPGYVVLHDLNLYGFYMYTKYLRGDKIGFVNELTYCHGQDGSAAGDRLLNQASYPNDQEFPMFKKVVELSNQVLVHSHWVKEKIEIESDFKGVITVIPSGILMDESNVNKKEFKRNLGLDCNKISIGIFGNVIPNKRIEVILRALSELVKTNNNIHVNIVGHCSTEMEQHINKAAKHLDFNKHVSLIKGPTLDVFKQYIIASDICINLRWPTFGETSATLVRSLGYGTPCIVSNVGSYIEYPDDCVWKVDVDEYENELLLAYLLELTNNDLLREKMGYYAKKYMKETHDFGIVAGNLSKILSST</sequence>
<keyword evidence="4" id="KW-0328">Glycosyltransferase</keyword>
<gene>
    <name evidence="4" type="primary">mshA_11</name>
    <name evidence="4" type="ORF">PAECIP111802_07453</name>
</gene>
<feature type="domain" description="Glycosyl transferase family 1" evidence="2">
    <location>
        <begin position="204"/>
        <end position="358"/>
    </location>
</feature>
<dbReference type="PANTHER" id="PTHR46401">
    <property type="entry name" value="GLYCOSYLTRANSFERASE WBBK-RELATED"/>
    <property type="match status" value="1"/>
</dbReference>
<dbReference type="Pfam" id="PF00534">
    <property type="entry name" value="Glycos_transf_1"/>
    <property type="match status" value="2"/>
</dbReference>
<dbReference type="InterPro" id="IPR028098">
    <property type="entry name" value="Glyco_trans_4-like_N"/>
</dbReference>
<evidence type="ECO:0000259" key="2">
    <source>
        <dbReference type="Pfam" id="PF00534"/>
    </source>
</evidence>
<protein>
    <submittedName>
        <fullName evidence="4">D-inositol-3-phosphate glycosyltransferase</fullName>
        <ecNumber evidence="4">2.4.1.250</ecNumber>
    </submittedName>
</protein>
<dbReference type="CDD" id="cd03809">
    <property type="entry name" value="GT4_MtfB-like"/>
    <property type="match status" value="1"/>
</dbReference>
<dbReference type="EC" id="2.4.1.250" evidence="4"/>
<dbReference type="InterPro" id="IPR001296">
    <property type="entry name" value="Glyco_trans_1"/>
</dbReference>
<dbReference type="Pfam" id="PF13439">
    <property type="entry name" value="Glyco_transf_4"/>
    <property type="match status" value="1"/>
</dbReference>
<proteinExistence type="predicted"/>
<comment type="caution">
    <text evidence="4">The sequence shown here is derived from an EMBL/GenBank/DDBJ whole genome shotgun (WGS) entry which is preliminary data.</text>
</comment>
<dbReference type="RefSeq" id="WP_218103559.1">
    <property type="nucleotide sequence ID" value="NZ_CAJVCE010000073.1"/>
</dbReference>